<evidence type="ECO:0000313" key="3">
    <source>
        <dbReference type="Proteomes" id="UP000248079"/>
    </source>
</evidence>
<organism evidence="2 3">
    <name type="scientific">Marinifilum breve</name>
    <dbReference type="NCBI Taxonomy" id="2184082"/>
    <lineage>
        <taxon>Bacteria</taxon>
        <taxon>Pseudomonadati</taxon>
        <taxon>Bacteroidota</taxon>
        <taxon>Bacteroidia</taxon>
        <taxon>Marinilabiliales</taxon>
        <taxon>Marinifilaceae</taxon>
    </lineage>
</organism>
<dbReference type="RefSeq" id="WP_110362913.1">
    <property type="nucleotide sequence ID" value="NZ_QFLI01000011.1"/>
</dbReference>
<accession>A0A2V3ZT54</accession>
<proteinExistence type="predicted"/>
<dbReference type="AlphaFoldDB" id="A0A2V3ZT54"/>
<evidence type="ECO:0000313" key="2">
    <source>
        <dbReference type="EMBL" id="PXX96889.1"/>
    </source>
</evidence>
<dbReference type="EMBL" id="QFLI01000011">
    <property type="protein sequence ID" value="PXX96889.1"/>
    <property type="molecule type" value="Genomic_DNA"/>
</dbReference>
<keyword evidence="1" id="KW-0175">Coiled coil</keyword>
<gene>
    <name evidence="2" type="ORF">DF185_19815</name>
</gene>
<feature type="coiled-coil region" evidence="1">
    <location>
        <begin position="15"/>
        <end position="49"/>
    </location>
</feature>
<evidence type="ECO:0000256" key="1">
    <source>
        <dbReference type="SAM" id="Coils"/>
    </source>
</evidence>
<sequence>MIEKIKAWIKLKLGVTSIENRLINQKTRIETLENHLRNLINIVAEVNDTNQTILSHVRFLNKEFCVAADVNFKYEPSVLIIMKRGKEEIVKTYTFHPDEIMQLYQILEGFGRENTRIDKPRMSAGPRFKY</sequence>
<dbReference type="OrthoDB" id="9853656at2"/>
<reference evidence="2 3" key="1">
    <citation type="submission" date="2018-05" db="EMBL/GenBank/DDBJ databases">
        <title>Marinifilum breve JC075T sp. nov., a marine bacterium isolated from Yongle Blue Hole in the South China Sea.</title>
        <authorList>
            <person name="Fu T."/>
        </authorList>
    </citation>
    <scope>NUCLEOTIDE SEQUENCE [LARGE SCALE GENOMIC DNA]</scope>
    <source>
        <strain evidence="2 3">JC075</strain>
    </source>
</reference>
<comment type="caution">
    <text evidence="2">The sequence shown here is derived from an EMBL/GenBank/DDBJ whole genome shotgun (WGS) entry which is preliminary data.</text>
</comment>
<protein>
    <submittedName>
        <fullName evidence="2">Uncharacterized protein</fullName>
    </submittedName>
</protein>
<name>A0A2V3ZT54_9BACT</name>
<keyword evidence="3" id="KW-1185">Reference proteome</keyword>
<dbReference type="Proteomes" id="UP000248079">
    <property type="component" value="Unassembled WGS sequence"/>
</dbReference>